<accession>A0A2W1DT29</accession>
<gene>
    <name evidence="3" type="ORF">Ptr86124_001234</name>
</gene>
<proteinExistence type="predicted"/>
<sequence>MPAGMKRRWQQGTSSDAAPPPKKRAPVRKAPSSPRPYKFDFGRHKGKTIEQVYATEPSYIEQYLIWGAISIFEYEAKIEKGMVKMNERSSSLCYWEETDSAAVLSSHAGAKKLNLDDCKDIFDDSRFTKRFNPINLAFAATVIRIERRLSEFGNEGGDQITILPCGWPWGTVLSDDLFDLKITVGDLKDPETVEPKQGCCLRMIGKVLKVDGKKVDVCVKGDAGRIAKGWDKVVTVQLMDGVDDPEPDASYVFKGSLEPFMNVRTASIKAFPDVFKHIKFLVEICEKKSVKKEVQGR</sequence>
<feature type="region of interest" description="Disordered" evidence="1">
    <location>
        <begin position="1"/>
        <end position="36"/>
    </location>
</feature>
<name>A0A2W1DT29_9PLEO</name>
<evidence type="ECO:0000313" key="3">
    <source>
        <dbReference type="EMBL" id="KAI1520866.1"/>
    </source>
</evidence>
<keyword evidence="4" id="KW-1185">Reference proteome</keyword>
<dbReference type="AlphaFoldDB" id="A0A2W1DT29"/>
<dbReference type="InterPro" id="IPR046768">
    <property type="entry name" value="ExoX-like_C"/>
</dbReference>
<dbReference type="EMBL" id="NRDI02000001">
    <property type="protein sequence ID" value="KAI1520866.1"/>
    <property type="molecule type" value="Genomic_DNA"/>
</dbReference>
<dbReference type="Pfam" id="PF20600">
    <property type="entry name" value="ExoX-like_C"/>
    <property type="match status" value="1"/>
</dbReference>
<organism evidence="3 4">
    <name type="scientific">Pyrenophora tritici-repentis</name>
    <dbReference type="NCBI Taxonomy" id="45151"/>
    <lineage>
        <taxon>Eukaryota</taxon>
        <taxon>Fungi</taxon>
        <taxon>Dikarya</taxon>
        <taxon>Ascomycota</taxon>
        <taxon>Pezizomycotina</taxon>
        <taxon>Dothideomycetes</taxon>
        <taxon>Pleosporomycetidae</taxon>
        <taxon>Pleosporales</taxon>
        <taxon>Pleosporineae</taxon>
        <taxon>Pleosporaceae</taxon>
        <taxon>Pyrenophora</taxon>
    </lineage>
</organism>
<evidence type="ECO:0000259" key="2">
    <source>
        <dbReference type="Pfam" id="PF20600"/>
    </source>
</evidence>
<evidence type="ECO:0000313" key="4">
    <source>
        <dbReference type="Proteomes" id="UP000249757"/>
    </source>
</evidence>
<comment type="caution">
    <text evidence="3">The sequence shown here is derived from an EMBL/GenBank/DDBJ whole genome shotgun (WGS) entry which is preliminary data.</text>
</comment>
<dbReference type="Proteomes" id="UP000249757">
    <property type="component" value="Unassembled WGS sequence"/>
</dbReference>
<evidence type="ECO:0000256" key="1">
    <source>
        <dbReference type="SAM" id="MobiDB-lite"/>
    </source>
</evidence>
<reference evidence="4" key="1">
    <citation type="journal article" date="2022" name="Microb. Genom.">
        <title>A global pangenome for the wheat fungal pathogen Pyrenophora tritici-repentis and prediction of effector protein structural homology.</title>
        <authorList>
            <person name="Moolhuijzen P.M."/>
            <person name="See P.T."/>
            <person name="Shi G."/>
            <person name="Powell H.R."/>
            <person name="Cockram J."/>
            <person name="Jorgensen L.N."/>
            <person name="Benslimane H."/>
            <person name="Strelkov S.E."/>
            <person name="Turner J."/>
            <person name="Liu Z."/>
            <person name="Moffat C.S."/>
        </authorList>
    </citation>
    <scope>NUCLEOTIDE SEQUENCE [LARGE SCALE GENOMIC DNA]</scope>
</reference>
<feature type="domain" description="Exodeoxyribonuclease X-like C-terminal" evidence="2">
    <location>
        <begin position="39"/>
        <end position="62"/>
    </location>
</feature>
<protein>
    <recommendedName>
        <fullName evidence="2">Exodeoxyribonuclease X-like C-terminal domain-containing protein</fullName>
    </recommendedName>
</protein>